<protein>
    <submittedName>
        <fullName evidence="2">Uncharacterized protein</fullName>
    </submittedName>
</protein>
<evidence type="ECO:0000313" key="2">
    <source>
        <dbReference type="WBParaSite" id="mrna-Wban_10465"/>
    </source>
</evidence>
<sequence length="152" mass="17830">MDIQSPDPTLPNHERLQINETKDRIINEEFFDCKCALTLLRLDNANILSQHQPPSAISSHFRWRTPTMERVLECVQCGCTFLGYPTNPKNFLLKRYSTTIMKPNKEDRAYFCGKNHWDSECQTYSSVDSQLKRLKEMKRRTICTKSTHQSNE</sequence>
<accession>A0AAF5RXW6</accession>
<proteinExistence type="predicted"/>
<evidence type="ECO:0000313" key="1">
    <source>
        <dbReference type="Proteomes" id="UP000093561"/>
    </source>
</evidence>
<name>A0AAF5RXW6_WUCBA</name>
<reference evidence="2" key="3">
    <citation type="submission" date="2024-02" db="UniProtKB">
        <authorList>
            <consortium name="WormBaseParasite"/>
        </authorList>
    </citation>
    <scope>IDENTIFICATION</scope>
    <source>
        <strain evidence="2">pt0022</strain>
    </source>
</reference>
<dbReference type="WBParaSite" id="mrna-Wban_10465">
    <property type="protein sequence ID" value="mrna-Wban_10465"/>
    <property type="gene ID" value="Wban_10465"/>
</dbReference>
<organism evidence="1 2">
    <name type="scientific">Wuchereria bancrofti</name>
    <dbReference type="NCBI Taxonomy" id="6293"/>
    <lineage>
        <taxon>Eukaryota</taxon>
        <taxon>Metazoa</taxon>
        <taxon>Ecdysozoa</taxon>
        <taxon>Nematoda</taxon>
        <taxon>Chromadorea</taxon>
        <taxon>Rhabditida</taxon>
        <taxon>Spirurina</taxon>
        <taxon>Spiruromorpha</taxon>
        <taxon>Filarioidea</taxon>
        <taxon>Onchocercidae</taxon>
        <taxon>Wuchereria</taxon>
    </lineage>
</organism>
<reference evidence="1" key="2">
    <citation type="journal article" date="2016" name="Mol. Ecol.">
        <title>Population genomics of the filarial nematode parasite Wuchereria bancrofti from mosquitoes.</title>
        <authorList>
            <person name="Small S.T."/>
            <person name="Reimer L.J."/>
            <person name="Tisch D.J."/>
            <person name="King C.L."/>
            <person name="Christensen B.M."/>
            <person name="Siba P.M."/>
            <person name="Kazura J.W."/>
            <person name="Serre D."/>
            <person name="Zimmerman P.A."/>
        </authorList>
    </citation>
    <scope>NUCLEOTIDE SEQUENCE</scope>
    <source>
        <strain evidence="1">pt0022</strain>
    </source>
</reference>
<reference evidence="1" key="1">
    <citation type="submission" date="2015-03" db="EMBL/GenBank/DDBJ databases">
        <title>Wuchereria bancrofti Genome Sequencing Papua New Guinea Strain.</title>
        <authorList>
            <person name="Small S.T."/>
            <person name="Serre D."/>
            <person name="Zimmerman P.A."/>
        </authorList>
    </citation>
    <scope>NUCLEOTIDE SEQUENCE [LARGE SCALE GENOMIC DNA]</scope>
    <source>
        <strain evidence="1">pt0022</strain>
    </source>
</reference>
<dbReference type="Proteomes" id="UP000093561">
    <property type="component" value="Unassembled WGS sequence"/>
</dbReference>
<dbReference type="AlphaFoldDB" id="A0AAF5RXW6"/>